<evidence type="ECO:0000256" key="5">
    <source>
        <dbReference type="ARBA" id="ARBA00023136"/>
    </source>
</evidence>
<feature type="transmembrane region" description="Helical" evidence="6">
    <location>
        <begin position="78"/>
        <end position="99"/>
    </location>
</feature>
<dbReference type="GO" id="GO:0000271">
    <property type="term" value="P:polysaccharide biosynthetic process"/>
    <property type="evidence" value="ECO:0007669"/>
    <property type="project" value="InterPro"/>
</dbReference>
<proteinExistence type="inferred from homology"/>
<dbReference type="PANTHER" id="PTHR38459:SF1">
    <property type="entry name" value="PROPHAGE BACTOPRENOL-LINKED GLUCOSE TRANSLOCASE HOMOLOG"/>
    <property type="match status" value="1"/>
</dbReference>
<dbReference type="OrthoDB" id="9798374at2"/>
<dbReference type="PANTHER" id="PTHR38459">
    <property type="entry name" value="PROPHAGE BACTOPRENOL-LINKED GLUCOSE TRANSLOCASE HOMOLOG"/>
    <property type="match status" value="1"/>
</dbReference>
<evidence type="ECO:0000256" key="2">
    <source>
        <dbReference type="ARBA" id="ARBA00009399"/>
    </source>
</evidence>
<feature type="domain" description="GtrA/DPMS transmembrane" evidence="7">
    <location>
        <begin position="20"/>
        <end position="129"/>
    </location>
</feature>
<keyword evidence="5 6" id="KW-0472">Membrane</keyword>
<feature type="transmembrane region" description="Helical" evidence="6">
    <location>
        <begin position="105"/>
        <end position="124"/>
    </location>
</feature>
<keyword evidence="9" id="KW-1185">Reference proteome</keyword>
<organism evidence="8 9">
    <name type="scientific">Novosphingobium umbonatum</name>
    <dbReference type="NCBI Taxonomy" id="1908524"/>
    <lineage>
        <taxon>Bacteria</taxon>
        <taxon>Pseudomonadati</taxon>
        <taxon>Pseudomonadota</taxon>
        <taxon>Alphaproteobacteria</taxon>
        <taxon>Sphingomonadales</taxon>
        <taxon>Sphingomonadaceae</taxon>
        <taxon>Novosphingobium</taxon>
    </lineage>
</organism>
<sequence>MMAALWRWLDDRPQVMQILRYLVVGVVNTGFGYGLYAGLIWLGLDRYSAQAIGYVLGTGFNYLTYSRHVFTGAGPAKFRFILSYAGNYLLNLAGLRAVSGFVADPYLAGAVTTLAVVVLNYLVLKRLVFRN</sequence>
<dbReference type="Proteomes" id="UP000282837">
    <property type="component" value="Unassembled WGS sequence"/>
</dbReference>
<comment type="caution">
    <text evidence="8">The sequence shown here is derived from an EMBL/GenBank/DDBJ whole genome shotgun (WGS) entry which is preliminary data.</text>
</comment>
<dbReference type="GO" id="GO:0005886">
    <property type="term" value="C:plasma membrane"/>
    <property type="evidence" value="ECO:0007669"/>
    <property type="project" value="TreeGrafter"/>
</dbReference>
<feature type="transmembrane region" description="Helical" evidence="6">
    <location>
        <begin position="21"/>
        <end position="41"/>
    </location>
</feature>
<evidence type="ECO:0000259" key="7">
    <source>
        <dbReference type="Pfam" id="PF04138"/>
    </source>
</evidence>
<evidence type="ECO:0000256" key="3">
    <source>
        <dbReference type="ARBA" id="ARBA00022692"/>
    </source>
</evidence>
<evidence type="ECO:0000256" key="4">
    <source>
        <dbReference type="ARBA" id="ARBA00022989"/>
    </source>
</evidence>
<gene>
    <name evidence="8" type="ORF">EOE18_09855</name>
</gene>
<name>A0A437N537_9SPHN</name>
<dbReference type="AlphaFoldDB" id="A0A437N537"/>
<dbReference type="InterPro" id="IPR007267">
    <property type="entry name" value="GtrA_DPMS_TM"/>
</dbReference>
<evidence type="ECO:0000313" key="9">
    <source>
        <dbReference type="Proteomes" id="UP000282837"/>
    </source>
</evidence>
<keyword evidence="3 6" id="KW-0812">Transmembrane</keyword>
<evidence type="ECO:0000313" key="8">
    <source>
        <dbReference type="EMBL" id="RVU05032.1"/>
    </source>
</evidence>
<dbReference type="InterPro" id="IPR051401">
    <property type="entry name" value="GtrA_CellWall_Glycosyl"/>
</dbReference>
<comment type="subcellular location">
    <subcellularLocation>
        <location evidence="1">Membrane</location>
        <topology evidence="1">Multi-pass membrane protein</topology>
    </subcellularLocation>
</comment>
<protein>
    <submittedName>
        <fullName evidence="8">GtrA family protein</fullName>
    </submittedName>
</protein>
<comment type="similarity">
    <text evidence="2">Belongs to the GtrA family.</text>
</comment>
<dbReference type="EMBL" id="SACO01000006">
    <property type="protein sequence ID" value="RVU05032.1"/>
    <property type="molecule type" value="Genomic_DNA"/>
</dbReference>
<keyword evidence="4 6" id="KW-1133">Transmembrane helix</keyword>
<evidence type="ECO:0000256" key="6">
    <source>
        <dbReference type="SAM" id="Phobius"/>
    </source>
</evidence>
<accession>A0A437N537</accession>
<dbReference type="Pfam" id="PF04138">
    <property type="entry name" value="GtrA_DPMS_TM"/>
    <property type="match status" value="1"/>
</dbReference>
<reference evidence="8 9" key="1">
    <citation type="submission" date="2019-01" db="EMBL/GenBank/DDBJ databases">
        <authorList>
            <person name="Chen W.-M."/>
        </authorList>
    </citation>
    <scope>NUCLEOTIDE SEQUENCE [LARGE SCALE GENOMIC DNA]</scope>
    <source>
        <strain evidence="8 9">FSY-9</strain>
    </source>
</reference>
<feature type="transmembrane region" description="Helical" evidence="6">
    <location>
        <begin position="47"/>
        <end position="66"/>
    </location>
</feature>
<dbReference type="RefSeq" id="WP_127708969.1">
    <property type="nucleotide sequence ID" value="NZ_SACO01000006.1"/>
</dbReference>
<evidence type="ECO:0000256" key="1">
    <source>
        <dbReference type="ARBA" id="ARBA00004141"/>
    </source>
</evidence>